<dbReference type="EMBL" id="VFOL01000001">
    <property type="protein sequence ID" value="TQL38886.1"/>
    <property type="molecule type" value="Genomic_DNA"/>
</dbReference>
<dbReference type="EMBL" id="BOQM01000063">
    <property type="protein sequence ID" value="GIM88163.1"/>
    <property type="molecule type" value="Genomic_DNA"/>
</dbReference>
<dbReference type="InterPro" id="IPR001017">
    <property type="entry name" value="DH_E1"/>
</dbReference>
<dbReference type="Pfam" id="PF00676">
    <property type="entry name" value="E1_dh"/>
    <property type="match status" value="1"/>
</dbReference>
<keyword evidence="3" id="KW-0786">Thiamine pyrophosphate</keyword>
<feature type="region of interest" description="Disordered" evidence="4">
    <location>
        <begin position="358"/>
        <end position="382"/>
    </location>
</feature>
<feature type="region of interest" description="Disordered" evidence="4">
    <location>
        <begin position="1"/>
        <end position="25"/>
    </location>
</feature>
<evidence type="ECO:0000256" key="2">
    <source>
        <dbReference type="ARBA" id="ARBA00023002"/>
    </source>
</evidence>
<proteinExistence type="predicted"/>
<dbReference type="Gene3D" id="3.40.50.970">
    <property type="match status" value="1"/>
</dbReference>
<dbReference type="Proteomes" id="UP000315983">
    <property type="component" value="Unassembled WGS sequence"/>
</dbReference>
<evidence type="ECO:0000313" key="7">
    <source>
        <dbReference type="EMBL" id="TQL38886.1"/>
    </source>
</evidence>
<dbReference type="GO" id="GO:0000287">
    <property type="term" value="F:magnesium ion binding"/>
    <property type="evidence" value="ECO:0007669"/>
    <property type="project" value="UniProtKB-ARBA"/>
</dbReference>
<dbReference type="PANTHER" id="PTHR43380">
    <property type="entry name" value="2-OXOISOVALERATE DEHYDROGENASE SUBUNIT ALPHA, MITOCHONDRIAL"/>
    <property type="match status" value="1"/>
</dbReference>
<dbReference type="AlphaFoldDB" id="A0A542XSR6"/>
<feature type="domain" description="Dehydrogenase E1 component" evidence="5">
    <location>
        <begin position="59"/>
        <end position="346"/>
    </location>
</feature>
<evidence type="ECO:0000256" key="4">
    <source>
        <dbReference type="SAM" id="MobiDB-lite"/>
    </source>
</evidence>
<comment type="cofactor">
    <cofactor evidence="1">
        <name>thiamine diphosphate</name>
        <dbReference type="ChEBI" id="CHEBI:58937"/>
    </cofactor>
</comment>
<evidence type="ECO:0000256" key="3">
    <source>
        <dbReference type="ARBA" id="ARBA00023052"/>
    </source>
</evidence>
<dbReference type="InterPro" id="IPR050771">
    <property type="entry name" value="Alpha-ketoacid_DH_E1_comp"/>
</dbReference>
<dbReference type="GO" id="GO:0016624">
    <property type="term" value="F:oxidoreductase activity, acting on the aldehyde or oxo group of donors, disulfide as acceptor"/>
    <property type="evidence" value="ECO:0007669"/>
    <property type="project" value="InterPro"/>
</dbReference>
<dbReference type="Proteomes" id="UP000677457">
    <property type="component" value="Unassembled WGS sequence"/>
</dbReference>
<reference evidence="6 9" key="2">
    <citation type="submission" date="2021-03" db="EMBL/GenBank/DDBJ databases">
        <title>Whole genome shotgun sequence of Salinispora arenicola NBRC 105043.</title>
        <authorList>
            <person name="Komaki H."/>
            <person name="Tamura T."/>
        </authorList>
    </citation>
    <scope>NUCLEOTIDE SEQUENCE [LARGE SCALE GENOMIC DNA]</scope>
    <source>
        <strain evidence="6 9">NBRC 105043</strain>
    </source>
</reference>
<name>A0A542XSR6_SALAC</name>
<dbReference type="NCBIfam" id="TIGR03181">
    <property type="entry name" value="PDH_E1_alph_x"/>
    <property type="match status" value="1"/>
</dbReference>
<dbReference type="CDD" id="cd02000">
    <property type="entry name" value="TPP_E1_PDC_ADC_BCADC"/>
    <property type="match status" value="1"/>
</dbReference>
<keyword evidence="2" id="KW-0560">Oxidoreductase</keyword>
<organism evidence="7 8">
    <name type="scientific">Salinispora arenicola</name>
    <dbReference type="NCBI Taxonomy" id="168697"/>
    <lineage>
        <taxon>Bacteria</taxon>
        <taxon>Bacillati</taxon>
        <taxon>Actinomycetota</taxon>
        <taxon>Actinomycetes</taxon>
        <taxon>Micromonosporales</taxon>
        <taxon>Micromonosporaceae</taxon>
        <taxon>Salinispora</taxon>
    </lineage>
</organism>
<dbReference type="PANTHER" id="PTHR43380:SF1">
    <property type="entry name" value="2-OXOISOVALERATE DEHYDROGENASE SUBUNIT ALPHA, MITOCHONDRIAL"/>
    <property type="match status" value="1"/>
</dbReference>
<dbReference type="InterPro" id="IPR017596">
    <property type="entry name" value="PdhA/BkdA"/>
</dbReference>
<keyword evidence="9" id="KW-1185">Reference proteome</keyword>
<protein>
    <submittedName>
        <fullName evidence="7">Pyruvate dehydrogenase E1 component alpha subunit</fullName>
    </submittedName>
    <submittedName>
        <fullName evidence="6">Pyruvate dehydrogenase E1 component subunit alpha</fullName>
    </submittedName>
</protein>
<gene>
    <name evidence="6" type="primary">pdhA_2</name>
    <name evidence="7" type="ORF">FB564_4102</name>
    <name evidence="6" type="ORF">Sar04_48990</name>
</gene>
<keyword evidence="7" id="KW-0670">Pyruvate</keyword>
<dbReference type="InterPro" id="IPR029061">
    <property type="entry name" value="THDP-binding"/>
</dbReference>
<evidence type="ECO:0000313" key="6">
    <source>
        <dbReference type="EMBL" id="GIM88163.1"/>
    </source>
</evidence>
<sequence>MTTTPRAVRRKSRPAAQPDPAHPLLPAGEQIRLLDPAGTPLPAHPDYPEPPVEALVELYRRMVIGRRFDLQATALTKQGRLAVYPSARGQEACQVGAVLALRDDDWVFPTYRESMALTARGIDPVEVLTLLRGDWHCGYDPVLRRSAPQCTPLATQCVHAAGLAYGEAYQGRETVALTFIGDGATSEGDFHEGVNFAAVFKAPVVYFVQNNRYAISVPLSRQTAAPSLAYKGVGYGVPSEQVDGNDPVAVLAVLTRAVAHARAGHGPFLVEAHTYRMEPHTNADDATRYRDADEVAVWQDRDPVARLETYLRARGALDDTIVARVAGQAEEYAADLRERMHDKPTVDPMTLFDHVYAEPTPQLAEQREQVRAELTADQEGAA</sequence>
<dbReference type="SUPFAM" id="SSF52518">
    <property type="entry name" value="Thiamin diphosphate-binding fold (THDP-binding)"/>
    <property type="match status" value="1"/>
</dbReference>
<reference evidence="7 8" key="1">
    <citation type="submission" date="2019-06" db="EMBL/GenBank/DDBJ databases">
        <title>Sequencing the genomes of 1000 actinobacteria strains.</title>
        <authorList>
            <person name="Klenk H.-P."/>
        </authorList>
    </citation>
    <scope>NUCLEOTIDE SEQUENCE [LARGE SCALE GENOMIC DNA]</scope>
    <source>
        <strain evidence="7 8">DSM 44819</strain>
    </source>
</reference>
<evidence type="ECO:0000256" key="1">
    <source>
        <dbReference type="ARBA" id="ARBA00001964"/>
    </source>
</evidence>
<dbReference type="GO" id="GO:0009083">
    <property type="term" value="P:branched-chain amino acid catabolic process"/>
    <property type="evidence" value="ECO:0007669"/>
    <property type="project" value="TreeGrafter"/>
</dbReference>
<evidence type="ECO:0000313" key="9">
    <source>
        <dbReference type="Proteomes" id="UP000677457"/>
    </source>
</evidence>
<comment type="caution">
    <text evidence="7">The sequence shown here is derived from an EMBL/GenBank/DDBJ whole genome shotgun (WGS) entry which is preliminary data.</text>
</comment>
<evidence type="ECO:0000313" key="8">
    <source>
        <dbReference type="Proteomes" id="UP000315983"/>
    </source>
</evidence>
<accession>A0A542XSR6</accession>
<evidence type="ECO:0000259" key="5">
    <source>
        <dbReference type="Pfam" id="PF00676"/>
    </source>
</evidence>